<dbReference type="EMBL" id="JACHIU010000001">
    <property type="protein sequence ID" value="MBB6472873.1"/>
    <property type="molecule type" value="Genomic_DNA"/>
</dbReference>
<dbReference type="AlphaFoldDB" id="A0A7X0IF79"/>
<feature type="region of interest" description="Disordered" evidence="1">
    <location>
        <begin position="43"/>
        <end position="69"/>
    </location>
</feature>
<evidence type="ECO:0000256" key="1">
    <source>
        <dbReference type="SAM" id="MobiDB-lite"/>
    </source>
</evidence>
<accession>A0A7X0IF79</accession>
<keyword evidence="2" id="KW-1133">Transmembrane helix</keyword>
<evidence type="ECO:0000313" key="3">
    <source>
        <dbReference type="EMBL" id="MBB6472873.1"/>
    </source>
</evidence>
<feature type="transmembrane region" description="Helical" evidence="2">
    <location>
        <begin position="73"/>
        <end position="92"/>
    </location>
</feature>
<keyword evidence="2" id="KW-0472">Membrane</keyword>
<organism evidence="3 4">
    <name type="scientific">Sphaerisporangium rubeum</name>
    <dbReference type="NCBI Taxonomy" id="321317"/>
    <lineage>
        <taxon>Bacteria</taxon>
        <taxon>Bacillati</taxon>
        <taxon>Actinomycetota</taxon>
        <taxon>Actinomycetes</taxon>
        <taxon>Streptosporangiales</taxon>
        <taxon>Streptosporangiaceae</taxon>
        <taxon>Sphaerisporangium</taxon>
    </lineage>
</organism>
<evidence type="ECO:0000313" key="4">
    <source>
        <dbReference type="Proteomes" id="UP000555564"/>
    </source>
</evidence>
<evidence type="ECO:0000256" key="2">
    <source>
        <dbReference type="SAM" id="Phobius"/>
    </source>
</evidence>
<keyword evidence="2" id="KW-0812">Transmembrane</keyword>
<name>A0A7X0IF79_9ACTN</name>
<gene>
    <name evidence="3" type="ORF">BJ992_002304</name>
</gene>
<protein>
    <submittedName>
        <fullName evidence="3">Uncharacterized protein</fullName>
    </submittedName>
</protein>
<dbReference type="RefSeq" id="WP_184980260.1">
    <property type="nucleotide sequence ID" value="NZ_BAAALO010000001.1"/>
</dbReference>
<keyword evidence="4" id="KW-1185">Reference proteome</keyword>
<reference evidence="3 4" key="1">
    <citation type="submission" date="2020-08" db="EMBL/GenBank/DDBJ databases">
        <title>Sequencing the genomes of 1000 actinobacteria strains.</title>
        <authorList>
            <person name="Klenk H.-P."/>
        </authorList>
    </citation>
    <scope>NUCLEOTIDE SEQUENCE [LARGE SCALE GENOMIC DNA]</scope>
    <source>
        <strain evidence="3 4">DSM 44936</strain>
    </source>
</reference>
<dbReference type="Proteomes" id="UP000555564">
    <property type="component" value="Unassembled WGS sequence"/>
</dbReference>
<comment type="caution">
    <text evidence="3">The sequence shown here is derived from an EMBL/GenBank/DDBJ whole genome shotgun (WGS) entry which is preliminary data.</text>
</comment>
<sequence length="239" mass="24650">MNEIDLLTMTGADVPPLPDASRHRIHALLLAKARATDSVPAVTFAPGTTRERRPVHTPGTSPSRHSPRRRLRAAVLAGTAAAIAAVTVPFAFSTPAFAVRKLPDGTVTVRINEFLEPKKLQASLRDAGIRAEVDYLPIGQTCRLPRGTRTAPIRLTAEQPADGGAAFRIPSGQVGPGQTLVLVATFAENNPSRSGSIAMSVIDGTASPCTATPDPAGAGTVTVAPIGPGHTPQGTPAGS</sequence>
<proteinExistence type="predicted"/>